<name>A0ABU0G0F3_9BACI</name>
<dbReference type="RefSeq" id="WP_307192625.1">
    <property type="nucleotide sequence ID" value="NZ_JAUSUN010000043.1"/>
</dbReference>
<dbReference type="InterPro" id="IPR011856">
    <property type="entry name" value="tRNA_endonuc-like_dom_sf"/>
</dbReference>
<dbReference type="EMBL" id="JAUSUN010000043">
    <property type="protein sequence ID" value="MDQ0415667.1"/>
    <property type="molecule type" value="Genomic_DNA"/>
</dbReference>
<dbReference type="Proteomes" id="UP001242313">
    <property type="component" value="Unassembled WGS sequence"/>
</dbReference>
<dbReference type="Gene3D" id="3.40.1350.10">
    <property type="match status" value="1"/>
</dbReference>
<protein>
    <recommendedName>
        <fullName evidence="3">PD(D/E)XK endonuclease domain-containing protein</fullName>
    </recommendedName>
</protein>
<gene>
    <name evidence="1" type="ORF">J2S25_003894</name>
</gene>
<reference evidence="1 2" key="1">
    <citation type="submission" date="2023-07" db="EMBL/GenBank/DDBJ databases">
        <title>Genomic Encyclopedia of Type Strains, Phase IV (KMG-IV): sequencing the most valuable type-strain genomes for metagenomic binning, comparative biology and taxonomic classification.</title>
        <authorList>
            <person name="Goeker M."/>
        </authorList>
    </citation>
    <scope>NUCLEOTIDE SEQUENCE [LARGE SCALE GENOMIC DNA]</scope>
    <source>
        <strain evidence="1 2">DSM 19598</strain>
    </source>
</reference>
<evidence type="ECO:0008006" key="3">
    <source>
        <dbReference type="Google" id="ProtNLM"/>
    </source>
</evidence>
<comment type="caution">
    <text evidence="1">The sequence shown here is derived from an EMBL/GenBank/DDBJ whole genome shotgun (WGS) entry which is preliminary data.</text>
</comment>
<keyword evidence="2" id="KW-1185">Reference proteome</keyword>
<evidence type="ECO:0000313" key="1">
    <source>
        <dbReference type="EMBL" id="MDQ0415667.1"/>
    </source>
</evidence>
<proteinExistence type="predicted"/>
<accession>A0ABU0G0F3</accession>
<sequence>MNSHQVSVAAESYTATLFAWAGFDVSVQYGANQPEYDLVVVCGEKMLKVSVKGSKDGGWGLTQSHKKDKSYSEAIRLMG</sequence>
<evidence type="ECO:0000313" key="2">
    <source>
        <dbReference type="Proteomes" id="UP001242313"/>
    </source>
</evidence>
<organism evidence="1 2">
    <name type="scientific">Mesobacillus stamsii</name>
    <dbReference type="NCBI Taxonomy" id="225347"/>
    <lineage>
        <taxon>Bacteria</taxon>
        <taxon>Bacillati</taxon>
        <taxon>Bacillota</taxon>
        <taxon>Bacilli</taxon>
        <taxon>Bacillales</taxon>
        <taxon>Bacillaceae</taxon>
        <taxon>Mesobacillus</taxon>
    </lineage>
</organism>